<dbReference type="Proteomes" id="UP000176988">
    <property type="component" value="Unassembled WGS sequence"/>
</dbReference>
<evidence type="ECO:0000313" key="1">
    <source>
        <dbReference type="EMBL" id="OGM01410.1"/>
    </source>
</evidence>
<accession>A0A1F7WF52</accession>
<evidence type="ECO:0000313" key="2">
    <source>
        <dbReference type="Proteomes" id="UP000176988"/>
    </source>
</evidence>
<protein>
    <submittedName>
        <fullName evidence="1">Uncharacterized protein</fullName>
    </submittedName>
</protein>
<comment type="caution">
    <text evidence="1">The sequence shown here is derived from an EMBL/GenBank/DDBJ whole genome shotgun (WGS) entry which is preliminary data.</text>
</comment>
<dbReference type="AlphaFoldDB" id="A0A1F7WF52"/>
<reference evidence="1 2" key="1">
    <citation type="journal article" date="2016" name="Nat. Commun.">
        <title>Thousands of microbial genomes shed light on interconnected biogeochemical processes in an aquifer system.</title>
        <authorList>
            <person name="Anantharaman K."/>
            <person name="Brown C.T."/>
            <person name="Hug L.A."/>
            <person name="Sharon I."/>
            <person name="Castelle C.J."/>
            <person name="Probst A.J."/>
            <person name="Thomas B.C."/>
            <person name="Singh A."/>
            <person name="Wilkins M.J."/>
            <person name="Karaoz U."/>
            <person name="Brodie E.L."/>
            <person name="Williams K.H."/>
            <person name="Hubbard S.S."/>
            <person name="Banfield J.F."/>
        </authorList>
    </citation>
    <scope>NUCLEOTIDE SEQUENCE [LARGE SCALE GENOMIC DNA]</scope>
</reference>
<proteinExistence type="predicted"/>
<sequence length="492" mass="56181">MDFENLLGLTGSYLETMDIMIKASIWETEKLVFSDWLGLVKDFMKPTMKSDSKAILGVSSLVLNHLCGTAVSLKQIVTVLEENFPIGDYQRCELYKRLEQTCAGKLVNWYQVWNLSRPDTDLNHDSVDQMIALSNNLTFNETQVQVGDRFMVAVMVFLETGRNQEIPSCLSFSDWLSVACSSVFGGKAYRYAIKHLDVTYNNEFDYWQFGVREIQSQMKRRANLYPLYSLCRTRMIQIGTFEYFLECFQQAGETKLSVNGLSRSDLIMVLLSKNPTNEQLRAMLEKCEIYERSLVIRALKIKACEFEDWLALYKYGADCSTPDEQEDWLRGLKVTTDSIEQIRSMYPLLRGNTLWLDGMLIKALTLIQSYQDRLDVSRIFRFDSLLSELIAASNLDQLGQLYRNPQKVSHNSELVKGLVRDRFVELLKIRPTELDGGGVEADSKADNVAENRGKDFDSLSSKKAITLFIGEVDGMNQDLQTTLKTAAEKAMI</sequence>
<name>A0A1F7WF52_9BACT</name>
<gene>
    <name evidence="1" type="ORF">A2480_03370</name>
</gene>
<organism evidence="1 2">
    <name type="scientific">Candidatus Uhrbacteria bacterium RIFOXYC2_FULL_47_19</name>
    <dbReference type="NCBI Taxonomy" id="1802424"/>
    <lineage>
        <taxon>Bacteria</taxon>
        <taxon>Candidatus Uhriibacteriota</taxon>
    </lineage>
</organism>
<dbReference type="EMBL" id="MGFG01000008">
    <property type="protein sequence ID" value="OGM01410.1"/>
    <property type="molecule type" value="Genomic_DNA"/>
</dbReference>